<dbReference type="EMBL" id="CABPSB010000019">
    <property type="protein sequence ID" value="VVE43676.1"/>
    <property type="molecule type" value="Genomic_DNA"/>
</dbReference>
<feature type="region of interest" description="Disordered" evidence="1">
    <location>
        <begin position="1"/>
        <end position="42"/>
    </location>
</feature>
<reference evidence="2 3" key="1">
    <citation type="submission" date="2019-08" db="EMBL/GenBank/DDBJ databases">
        <authorList>
            <person name="Peeters C."/>
        </authorList>
    </citation>
    <scope>NUCLEOTIDE SEQUENCE [LARGE SCALE GENOMIC DNA]</scope>
    <source>
        <strain evidence="2 3">LMG 31108</strain>
    </source>
</reference>
<sequence length="353" mass="38972">MTNPFRTGSHFPVPSSHQAPSLHSSQQQVSQPPQGTPTALATPAGLQGLSALNAAAPGGAHANPPGRRVQISSIPNHQIGQATHHLQSHMNWFAQSANGKRLPRQLRQSAEYEEWGTRHEAAKEVFDMIRQQVQDGSLMPGDAVQVSSEGHMTGVMTVSVSPREEDMRDTFWIDNIITHPGASGAGELLVEKAVSMSMNKGFGGTVRLMALSGQDFYQSVGFRDLGGGMMELRPSQSNKWSNVNGTWLLSRRMHKSGLVQDIPRTVPQPEAQVMAQLRQATPQQRIAFALRPNEKPEMIPFANQIMQSLQQAVAANRHEHPLDVCDRTLRQLWLANEEQRPLFNKLIRAFAVR</sequence>
<proteinExistence type="predicted"/>
<name>A0A5E4Y4U2_9BURK</name>
<accession>A0A5E4Y4U2</accession>
<dbReference type="AlphaFoldDB" id="A0A5E4Y4U2"/>
<organism evidence="2 3">
    <name type="scientific">Pandoraea anhela</name>
    <dbReference type="NCBI Taxonomy" id="2508295"/>
    <lineage>
        <taxon>Bacteria</taxon>
        <taxon>Pseudomonadati</taxon>
        <taxon>Pseudomonadota</taxon>
        <taxon>Betaproteobacteria</taxon>
        <taxon>Burkholderiales</taxon>
        <taxon>Burkholderiaceae</taxon>
        <taxon>Pandoraea</taxon>
    </lineage>
</organism>
<evidence type="ECO:0000313" key="2">
    <source>
        <dbReference type="EMBL" id="VVE43676.1"/>
    </source>
</evidence>
<dbReference type="RefSeq" id="WP_150670780.1">
    <property type="nucleotide sequence ID" value="NZ_CABPSB010000019.1"/>
</dbReference>
<evidence type="ECO:0000313" key="3">
    <source>
        <dbReference type="Proteomes" id="UP000406256"/>
    </source>
</evidence>
<dbReference type="Gene3D" id="3.40.630.30">
    <property type="match status" value="1"/>
</dbReference>
<evidence type="ECO:0000256" key="1">
    <source>
        <dbReference type="SAM" id="MobiDB-lite"/>
    </source>
</evidence>
<feature type="compositionally biased region" description="Low complexity" evidence="1">
    <location>
        <begin position="20"/>
        <end position="37"/>
    </location>
</feature>
<protein>
    <submittedName>
        <fullName evidence="2">Uncharacterized protein</fullName>
    </submittedName>
</protein>
<gene>
    <name evidence="2" type="ORF">PAN31108_04291</name>
</gene>
<keyword evidence="3" id="KW-1185">Reference proteome</keyword>
<dbReference type="Proteomes" id="UP000406256">
    <property type="component" value="Unassembled WGS sequence"/>
</dbReference>